<organism evidence="5 6">
    <name type="scientific">Moellerella wisconsensis ATCC 35017</name>
    <dbReference type="NCBI Taxonomy" id="1354267"/>
    <lineage>
        <taxon>Bacteria</taxon>
        <taxon>Pseudomonadati</taxon>
        <taxon>Pseudomonadota</taxon>
        <taxon>Gammaproteobacteria</taxon>
        <taxon>Enterobacterales</taxon>
        <taxon>Morganellaceae</taxon>
        <taxon>Moellerella</taxon>
    </lineage>
</organism>
<evidence type="ECO:0000313" key="6">
    <source>
        <dbReference type="Proteomes" id="UP000053226"/>
    </source>
</evidence>
<keyword evidence="6" id="KW-1185">Reference proteome</keyword>
<dbReference type="PANTHER" id="PTHR13806:SF31">
    <property type="entry name" value="FLOTILLIN-LIKE PROTEIN 1-RELATED"/>
    <property type="match status" value="1"/>
</dbReference>
<evidence type="ECO:0000313" key="5">
    <source>
        <dbReference type="EMBL" id="KPD04017.1"/>
    </source>
</evidence>
<evidence type="ECO:0000256" key="1">
    <source>
        <dbReference type="ARBA" id="ARBA00004308"/>
    </source>
</evidence>
<dbReference type="GO" id="GO:0005886">
    <property type="term" value="C:plasma membrane"/>
    <property type="evidence" value="ECO:0007669"/>
    <property type="project" value="TreeGrafter"/>
</dbReference>
<dbReference type="InterPro" id="IPR036013">
    <property type="entry name" value="Band_7/SPFH_dom_sf"/>
</dbReference>
<feature type="region of interest" description="Disordered" evidence="3">
    <location>
        <begin position="715"/>
        <end position="734"/>
    </location>
</feature>
<evidence type="ECO:0000256" key="2">
    <source>
        <dbReference type="SAM" id="Coils"/>
    </source>
</evidence>
<dbReference type="SUPFAM" id="SSF117892">
    <property type="entry name" value="Band 7/SPFH domain"/>
    <property type="match status" value="1"/>
</dbReference>
<comment type="caution">
    <text evidence="5">The sequence shown here is derived from an EMBL/GenBank/DDBJ whole genome shotgun (WGS) entry which is preliminary data.</text>
</comment>
<feature type="transmembrane region" description="Helical" evidence="4">
    <location>
        <begin position="6"/>
        <end position="27"/>
    </location>
</feature>
<dbReference type="InterPro" id="IPR027705">
    <property type="entry name" value="Flotillin_fam"/>
</dbReference>
<gene>
    <name evidence="5" type="ORF">M992_0614</name>
</gene>
<dbReference type="PANTHER" id="PTHR13806">
    <property type="entry name" value="FLOTILLIN-RELATED"/>
    <property type="match status" value="1"/>
</dbReference>
<keyword evidence="4" id="KW-1133">Transmembrane helix</keyword>
<dbReference type="EMBL" id="LGAA01000006">
    <property type="protein sequence ID" value="KPD04017.1"/>
    <property type="molecule type" value="Genomic_DNA"/>
</dbReference>
<keyword evidence="2" id="KW-0175">Coiled coil</keyword>
<dbReference type="AlphaFoldDB" id="A0A0N0ZB90"/>
<feature type="coiled-coil region" evidence="2">
    <location>
        <begin position="263"/>
        <end position="290"/>
    </location>
</feature>
<dbReference type="GO" id="GO:0012505">
    <property type="term" value="C:endomembrane system"/>
    <property type="evidence" value="ECO:0007669"/>
    <property type="project" value="UniProtKB-SubCell"/>
</dbReference>
<feature type="coiled-coil region" evidence="2">
    <location>
        <begin position="322"/>
        <end position="358"/>
    </location>
</feature>
<name>A0A0N0ZB90_9GAMM</name>
<sequence length="734" mass="82343">MELANLMPFFTIIGVIILVIIGFFALFKAFYIKVPQGTALIVNDMSSQPKVHFTGALVYPVIYKKEFMRISLLTLEVDRRGKDGLICHDNLRADITVAFYLRVNETTEDVLKVAKAIGVERASDHQAVSTLFSAKFSEALKTVGKQFELSKLFEDRQNFRDRIVDVIGKDLNGYALEDVAIDYLEQTPKSALDPNNIFDSEGIRKITEITAIHNIETNQKERDQELAIQKKNVETREASLALERQQADAEARQKREIDNIRSREQAETLRVQEEERLKSEQARIQTQQEIEIREENRMREVEVAQQNRTRAVTIEEERVTRARELEIVAREREVELQRIEKEKALEEERKNIASVIRERVVVEKTVAQEEERIKEVREVSEADRLRQVTVINAQAEAEESMVRQVKKAEADEASAKHKAEEISTMAQAELEASAKQAESKKRLAEGIEAEHAALGLAEARVRQATAEAEEKEGLVQANITAEKLLAEARGLKEKGMTEAQVQEAKAAAEQKQGFAEAKVLEEKLSAQARGEEQQANAKEKLGLADAKIMEEKLAAQARGEGQLGAAQAEVIRQRLKAEADGLTDKFKSMDHLSDTARAHEEFRMRLEKEFEQSMASIAANKEIAREQADVLAAALAKTNIDIVGGDGSFFNTFSKALSLGKAVDGFMDKSSYAKESVEKLLNYKKDSQSVDIAALLQNPEVQELVTQFMAANNAKNTLPKPVQPNKPEKSSDDI</sequence>
<proteinExistence type="predicted"/>
<evidence type="ECO:0000256" key="3">
    <source>
        <dbReference type="SAM" id="MobiDB-lite"/>
    </source>
</evidence>
<dbReference type="RefSeq" id="WP_053907272.1">
    <property type="nucleotide sequence ID" value="NZ_CAWMUS010000006.1"/>
</dbReference>
<comment type="subcellular location">
    <subcellularLocation>
        <location evidence="1">Endomembrane system</location>
    </subcellularLocation>
</comment>
<protein>
    <submittedName>
        <fullName evidence="5">Inner membrane protein</fullName>
    </submittedName>
</protein>
<keyword evidence="4" id="KW-0472">Membrane</keyword>
<dbReference type="Proteomes" id="UP000053226">
    <property type="component" value="Unassembled WGS sequence"/>
</dbReference>
<accession>A0A0N0ZB90</accession>
<keyword evidence="4" id="KW-0812">Transmembrane</keyword>
<reference evidence="5 6" key="1">
    <citation type="submission" date="2015-07" db="EMBL/GenBank/DDBJ databases">
        <title>ATOL: Assembling a taxonomically balanced genome-scale reconstruction of the evolutionary history of the Enterobacteriaceae.</title>
        <authorList>
            <person name="Plunkett G.III."/>
            <person name="Neeno-Eckwall E.C."/>
            <person name="Glasner J.D."/>
            <person name="Perna N.T."/>
        </authorList>
    </citation>
    <scope>NUCLEOTIDE SEQUENCE [LARGE SCALE GENOMIC DNA]</scope>
    <source>
        <strain evidence="5 6">ATCC 35017</strain>
    </source>
</reference>
<evidence type="ECO:0000256" key="4">
    <source>
        <dbReference type="SAM" id="Phobius"/>
    </source>
</evidence>